<dbReference type="GO" id="GO:0005911">
    <property type="term" value="C:cell-cell junction"/>
    <property type="evidence" value="ECO:0007669"/>
    <property type="project" value="TreeGrafter"/>
</dbReference>
<evidence type="ECO:0000313" key="9">
    <source>
        <dbReference type="RefSeq" id="XP_031568089.1"/>
    </source>
</evidence>
<organism evidence="8 9">
    <name type="scientific">Actinia tenebrosa</name>
    <name type="common">Australian red waratah sea anemone</name>
    <dbReference type="NCBI Taxonomy" id="6105"/>
    <lineage>
        <taxon>Eukaryota</taxon>
        <taxon>Metazoa</taxon>
        <taxon>Cnidaria</taxon>
        <taxon>Anthozoa</taxon>
        <taxon>Hexacorallia</taxon>
        <taxon>Actiniaria</taxon>
        <taxon>Actiniidae</taxon>
        <taxon>Actinia</taxon>
    </lineage>
</organism>
<keyword evidence="3" id="KW-1015">Disulfide bond</keyword>
<dbReference type="FunFam" id="2.60.40.10:FF:000032">
    <property type="entry name" value="palladin isoform X1"/>
    <property type="match status" value="1"/>
</dbReference>
<sequence>MKNNESLCYQMLFHIMMSYLTMSDGLLEWIQKPNINTELIRGRNASLQWKYNIPNGEVFKFLLITRYKDAKHSYARQTMAIKMADGRVEIYASFRNIINVTGAVTLNINKVEMSDETIYCCEVHYSAKSDINCVQAFVLDQPKITHYPRNRTVLEDTVVSLYCNATGIPVPSIEWYRIDSSYQRIHSGKTLNILMTRNNSGVFVCKAWNRIGAANGSAYIDVKYSPKAIVSLKSTVANQSDLVKVRCHVTGNPKPSIRWYKIEKRSRVLSLESTLDLKIRSKSDEGRYQCQANNGIGNSSDDIITVFVQNYSPINASIETCPLNEQVAENQTFVMQCSSIANPSPTYRIYHNQKLIKENRSGYHKICRVKEVTLENTHASPRIAMALEKVYPPTVTVHPRTIKLKEGAVATLKCDATGNPYPNIIWQKEGVSGILSTSNVLVINGTRRSDTGNYICRAYNGIGTSVLSSSHLEIYYTPEIIIPPINVTILETLNTSFYCEAVGNPEPIITWMKLENGIFRALNSSEERLKLIHTSRADAGVYVCIASNIIGNVSVSTKLDVQYKPSNTRLFSSPAQNTVQIKDSVTMYCQTEASPSADLYQFFYGDNLIAITNNGAHHLITVEKEHEGVYRCKALNTLGLGDTANMFLRVKVPASIVLYPKNQTLNEGDTLILTCVANGDPFPNITWTMRNSSIVISNEQVLELKNTTRINGGVYECSAGNGVGENVMAVARVMVKYKPNVAVARTSLHRKDSRNEIQLSCTATGYPLPVIVWSPRSRNSTVLCRAISMTKRVSTVVFKIAKTLDGVDVIRCYAWNTMGNAFGNVTLRRVEKYESQHHSANTWFGLSLFNVLGIMIGFMAVFIAAVVMATVYKQRRSGKVVLSK</sequence>
<dbReference type="InterPro" id="IPR003598">
    <property type="entry name" value="Ig_sub2"/>
</dbReference>
<feature type="transmembrane region" description="Helical" evidence="6">
    <location>
        <begin position="843"/>
        <end position="872"/>
    </location>
</feature>
<dbReference type="InterPro" id="IPR003599">
    <property type="entry name" value="Ig_sub"/>
</dbReference>
<dbReference type="PROSITE" id="PS50835">
    <property type="entry name" value="IG_LIKE"/>
    <property type="match status" value="6"/>
</dbReference>
<evidence type="ECO:0000256" key="2">
    <source>
        <dbReference type="ARBA" id="ARBA00023136"/>
    </source>
</evidence>
<dbReference type="GO" id="GO:0050839">
    <property type="term" value="F:cell adhesion molecule binding"/>
    <property type="evidence" value="ECO:0007669"/>
    <property type="project" value="TreeGrafter"/>
</dbReference>
<dbReference type="Proteomes" id="UP000515163">
    <property type="component" value="Unplaced"/>
</dbReference>
<dbReference type="GO" id="GO:0098609">
    <property type="term" value="P:cell-cell adhesion"/>
    <property type="evidence" value="ECO:0007669"/>
    <property type="project" value="TreeGrafter"/>
</dbReference>
<keyword evidence="5" id="KW-0393">Immunoglobulin domain</keyword>
<dbReference type="PANTHER" id="PTHR11640:SF164">
    <property type="entry name" value="MAM DOMAIN-CONTAINING GLYCOSYLPHOSPHATIDYLINOSITOL ANCHOR PROTEIN 1"/>
    <property type="match status" value="1"/>
</dbReference>
<comment type="subcellular location">
    <subcellularLocation>
        <location evidence="1">Membrane</location>
        <topology evidence="1">Single-pass type I membrane protein</topology>
    </subcellularLocation>
</comment>
<dbReference type="InterPro" id="IPR013783">
    <property type="entry name" value="Ig-like_fold"/>
</dbReference>
<dbReference type="KEGG" id="aten:116302841"/>
<feature type="domain" description="Ig-like" evidence="7">
    <location>
        <begin position="393"/>
        <end position="473"/>
    </location>
</feature>
<proteinExistence type="predicted"/>
<dbReference type="SMART" id="SM00408">
    <property type="entry name" value="IGc2"/>
    <property type="match status" value="6"/>
</dbReference>
<dbReference type="FunCoup" id="A0A6P8IML7">
    <property type="interactions" value="10"/>
</dbReference>
<reference evidence="9" key="1">
    <citation type="submission" date="2025-08" db="UniProtKB">
        <authorList>
            <consortium name="RefSeq"/>
        </authorList>
    </citation>
    <scope>IDENTIFICATION</scope>
    <source>
        <tissue evidence="9">Tentacle</tissue>
    </source>
</reference>
<keyword evidence="2 6" id="KW-0472">Membrane</keyword>
<protein>
    <submittedName>
        <fullName evidence="9">Hemicentin-2-like</fullName>
    </submittedName>
</protein>
<evidence type="ECO:0000256" key="3">
    <source>
        <dbReference type="ARBA" id="ARBA00023157"/>
    </source>
</evidence>
<evidence type="ECO:0000256" key="4">
    <source>
        <dbReference type="ARBA" id="ARBA00023180"/>
    </source>
</evidence>
<dbReference type="SMART" id="SM00409">
    <property type="entry name" value="IG"/>
    <property type="match status" value="8"/>
</dbReference>
<dbReference type="SUPFAM" id="SSF48726">
    <property type="entry name" value="Immunoglobulin"/>
    <property type="match status" value="7"/>
</dbReference>
<dbReference type="Gene3D" id="2.60.40.10">
    <property type="entry name" value="Immunoglobulins"/>
    <property type="match status" value="8"/>
</dbReference>
<evidence type="ECO:0000256" key="5">
    <source>
        <dbReference type="ARBA" id="ARBA00023319"/>
    </source>
</evidence>
<keyword evidence="6" id="KW-0812">Transmembrane</keyword>
<dbReference type="AlphaFoldDB" id="A0A6P8IML7"/>
<evidence type="ECO:0000313" key="8">
    <source>
        <dbReference type="Proteomes" id="UP000515163"/>
    </source>
</evidence>
<keyword evidence="4" id="KW-0325">Glycoprotein</keyword>
<keyword evidence="8" id="KW-1185">Reference proteome</keyword>
<feature type="domain" description="Ig-like" evidence="7">
    <location>
        <begin position="142"/>
        <end position="221"/>
    </location>
</feature>
<dbReference type="GeneID" id="116302841"/>
<dbReference type="InterPro" id="IPR036179">
    <property type="entry name" value="Ig-like_dom_sf"/>
</dbReference>
<evidence type="ECO:0000256" key="6">
    <source>
        <dbReference type="SAM" id="Phobius"/>
    </source>
</evidence>
<dbReference type="PANTHER" id="PTHR11640">
    <property type="entry name" value="NEPHRIN"/>
    <property type="match status" value="1"/>
</dbReference>
<dbReference type="OrthoDB" id="6088938at2759"/>
<dbReference type="Pfam" id="PF13927">
    <property type="entry name" value="Ig_3"/>
    <property type="match status" value="5"/>
</dbReference>
<dbReference type="GO" id="GO:0005886">
    <property type="term" value="C:plasma membrane"/>
    <property type="evidence" value="ECO:0007669"/>
    <property type="project" value="TreeGrafter"/>
</dbReference>
<dbReference type="CDD" id="cd00096">
    <property type="entry name" value="Ig"/>
    <property type="match status" value="1"/>
</dbReference>
<dbReference type="InParanoid" id="A0A6P8IML7"/>
<evidence type="ECO:0000256" key="1">
    <source>
        <dbReference type="ARBA" id="ARBA00004479"/>
    </source>
</evidence>
<feature type="domain" description="Ig-like" evidence="7">
    <location>
        <begin position="478"/>
        <end position="562"/>
    </location>
</feature>
<feature type="domain" description="Ig-like" evidence="7">
    <location>
        <begin position="226"/>
        <end position="305"/>
    </location>
</feature>
<dbReference type="InterPro" id="IPR051275">
    <property type="entry name" value="Cell_adhesion_signaling"/>
</dbReference>
<keyword evidence="6" id="KW-1133">Transmembrane helix</keyword>
<name>A0A6P8IML7_ACTTE</name>
<accession>A0A6P8IML7</accession>
<dbReference type="RefSeq" id="XP_031568089.1">
    <property type="nucleotide sequence ID" value="XM_031712229.1"/>
</dbReference>
<evidence type="ECO:0000259" key="7">
    <source>
        <dbReference type="PROSITE" id="PS50835"/>
    </source>
</evidence>
<feature type="domain" description="Ig-like" evidence="7">
    <location>
        <begin position="739"/>
        <end position="828"/>
    </location>
</feature>
<dbReference type="InterPro" id="IPR007110">
    <property type="entry name" value="Ig-like_dom"/>
</dbReference>
<feature type="domain" description="Ig-like" evidence="7">
    <location>
        <begin position="653"/>
        <end position="735"/>
    </location>
</feature>
<gene>
    <name evidence="9" type="primary">LOC116302841</name>
</gene>